<reference evidence="2 3" key="1">
    <citation type="submission" date="2018-01" db="EMBL/GenBank/DDBJ databases">
        <title>Draft genome sequence of Jiangella sp. GTF31.</title>
        <authorList>
            <person name="Sahin N."/>
            <person name="Ay H."/>
            <person name="Saygin H."/>
        </authorList>
    </citation>
    <scope>NUCLEOTIDE SEQUENCE [LARGE SCALE GENOMIC DNA]</scope>
    <source>
        <strain evidence="2 3">GTF31</strain>
    </source>
</reference>
<evidence type="ECO:0000256" key="1">
    <source>
        <dbReference type="SAM" id="MobiDB-lite"/>
    </source>
</evidence>
<proteinExistence type="predicted"/>
<evidence type="ECO:0000313" key="3">
    <source>
        <dbReference type="Proteomes" id="UP000248764"/>
    </source>
</evidence>
<organism evidence="2 3">
    <name type="scientific">Jiangella anatolica</name>
    <dbReference type="NCBI Taxonomy" id="2670374"/>
    <lineage>
        <taxon>Bacteria</taxon>
        <taxon>Bacillati</taxon>
        <taxon>Actinomycetota</taxon>
        <taxon>Actinomycetes</taxon>
        <taxon>Jiangellales</taxon>
        <taxon>Jiangellaceae</taxon>
        <taxon>Jiangella</taxon>
    </lineage>
</organism>
<evidence type="ECO:0000313" key="2">
    <source>
        <dbReference type="EMBL" id="PZF80291.1"/>
    </source>
</evidence>
<gene>
    <name evidence="2" type="ORF">C1I92_26745</name>
</gene>
<feature type="region of interest" description="Disordered" evidence="1">
    <location>
        <begin position="1"/>
        <end position="22"/>
    </location>
</feature>
<dbReference type="AlphaFoldDB" id="A0A2W2AYI3"/>
<sequence>MKHDRAMTRNPDHSQAGRETAARHRLLALGADALEPRPWRPPPVPPSDVDLAHYALWRAGELEPDDLRAGLALLAAARAEVDGLEAGLLFVARGAGLTWADIAAAMGFNSPQACQQHFTRLAARRGSGA</sequence>
<dbReference type="Proteomes" id="UP000248764">
    <property type="component" value="Unassembled WGS sequence"/>
</dbReference>
<comment type="caution">
    <text evidence="2">The sequence shown here is derived from an EMBL/GenBank/DDBJ whole genome shotgun (WGS) entry which is preliminary data.</text>
</comment>
<keyword evidence="3" id="KW-1185">Reference proteome</keyword>
<protein>
    <submittedName>
        <fullName evidence="2">DNA-binding protein</fullName>
    </submittedName>
</protein>
<dbReference type="EMBL" id="POTW01000093">
    <property type="protein sequence ID" value="PZF80291.1"/>
    <property type="molecule type" value="Genomic_DNA"/>
</dbReference>
<dbReference type="GO" id="GO:0003677">
    <property type="term" value="F:DNA binding"/>
    <property type="evidence" value="ECO:0007669"/>
    <property type="project" value="UniProtKB-KW"/>
</dbReference>
<accession>A0A2W2AYI3</accession>
<name>A0A2W2AYI3_9ACTN</name>
<keyword evidence="2" id="KW-0238">DNA-binding</keyword>